<sequence length="80" mass="8942">MEEKKVNSFLDRLKQKAQNQTNYGGETEMTDAKMNAKDCPNCGAGRAKQDGLTHCAYCGFEFLTVKLTDGVYIKKEDNSI</sequence>
<keyword evidence="2" id="KW-1185">Reference proteome</keyword>
<dbReference type="Proteomes" id="UP001500748">
    <property type="component" value="Unassembled WGS sequence"/>
</dbReference>
<evidence type="ECO:0000313" key="2">
    <source>
        <dbReference type="Proteomes" id="UP001500748"/>
    </source>
</evidence>
<evidence type="ECO:0000313" key="1">
    <source>
        <dbReference type="EMBL" id="GAA3777447.1"/>
    </source>
</evidence>
<dbReference type="RefSeq" id="WP_345146035.1">
    <property type="nucleotide sequence ID" value="NZ_BAABDU010000006.1"/>
</dbReference>
<gene>
    <name evidence="1" type="ORF">GCM10022423_36140</name>
</gene>
<organism evidence="1 2">
    <name type="scientific">Flavobacterium ginsengiterrae</name>
    <dbReference type="NCBI Taxonomy" id="871695"/>
    <lineage>
        <taxon>Bacteria</taxon>
        <taxon>Pseudomonadati</taxon>
        <taxon>Bacteroidota</taxon>
        <taxon>Flavobacteriia</taxon>
        <taxon>Flavobacteriales</taxon>
        <taxon>Flavobacteriaceae</taxon>
        <taxon>Flavobacterium</taxon>
    </lineage>
</organism>
<accession>A0ABP7GZ89</accession>
<reference evidence="2" key="1">
    <citation type="journal article" date="2019" name="Int. J. Syst. Evol. Microbiol.">
        <title>The Global Catalogue of Microorganisms (GCM) 10K type strain sequencing project: providing services to taxonomists for standard genome sequencing and annotation.</title>
        <authorList>
            <consortium name="The Broad Institute Genomics Platform"/>
            <consortium name="The Broad Institute Genome Sequencing Center for Infectious Disease"/>
            <person name="Wu L."/>
            <person name="Ma J."/>
        </authorList>
    </citation>
    <scope>NUCLEOTIDE SEQUENCE [LARGE SCALE GENOMIC DNA]</scope>
    <source>
        <strain evidence="2">JCM 17337</strain>
    </source>
</reference>
<comment type="caution">
    <text evidence="1">The sequence shown here is derived from an EMBL/GenBank/DDBJ whole genome shotgun (WGS) entry which is preliminary data.</text>
</comment>
<dbReference type="EMBL" id="BAABDU010000006">
    <property type="protein sequence ID" value="GAA3777447.1"/>
    <property type="molecule type" value="Genomic_DNA"/>
</dbReference>
<protein>
    <submittedName>
        <fullName evidence="1">Uncharacterized protein</fullName>
    </submittedName>
</protein>
<proteinExistence type="predicted"/>
<name>A0ABP7GZ89_9FLAO</name>